<reference evidence="5 6" key="1">
    <citation type="submission" date="2019-02" db="EMBL/GenBank/DDBJ databases">
        <title>Paenibacillus sp. nov., isolated from surface-sterilized tissue of Thalictrum simplex L.</title>
        <authorList>
            <person name="Tuo L."/>
        </authorList>
    </citation>
    <scope>NUCLEOTIDE SEQUENCE [LARGE SCALE GENOMIC DNA]</scope>
    <source>
        <strain evidence="5 6">N2SHLJ1</strain>
    </source>
</reference>
<keyword evidence="2 5" id="KW-0808">Transferase</keyword>
<dbReference type="PANTHER" id="PTHR12526:SF629">
    <property type="entry name" value="TEICHURONIC ACID BIOSYNTHESIS GLYCOSYLTRANSFERASE TUAH-RELATED"/>
    <property type="match status" value="1"/>
</dbReference>
<dbReference type="CDD" id="cd03801">
    <property type="entry name" value="GT4_PimA-like"/>
    <property type="match status" value="1"/>
</dbReference>
<accession>A0A4Q9DFR1</accession>
<keyword evidence="1" id="KW-0328">Glycosyltransferase</keyword>
<evidence type="ECO:0000313" key="6">
    <source>
        <dbReference type="Proteomes" id="UP000293142"/>
    </source>
</evidence>
<dbReference type="Proteomes" id="UP000293142">
    <property type="component" value="Unassembled WGS sequence"/>
</dbReference>
<evidence type="ECO:0000256" key="1">
    <source>
        <dbReference type="ARBA" id="ARBA00022676"/>
    </source>
</evidence>
<protein>
    <submittedName>
        <fullName evidence="5">Glycosyltransferase</fullName>
    </submittedName>
</protein>
<dbReference type="InterPro" id="IPR028098">
    <property type="entry name" value="Glyco_trans_4-like_N"/>
</dbReference>
<dbReference type="InterPro" id="IPR001296">
    <property type="entry name" value="Glyco_trans_1"/>
</dbReference>
<comment type="caution">
    <text evidence="5">The sequence shown here is derived from an EMBL/GenBank/DDBJ whole genome shotgun (WGS) entry which is preliminary data.</text>
</comment>
<evidence type="ECO:0000259" key="3">
    <source>
        <dbReference type="Pfam" id="PF00534"/>
    </source>
</evidence>
<dbReference type="OrthoDB" id="9813214at2"/>
<dbReference type="RefSeq" id="WP_131017560.1">
    <property type="nucleotide sequence ID" value="NZ_SIRE01000029.1"/>
</dbReference>
<dbReference type="Gene3D" id="3.40.50.2000">
    <property type="entry name" value="Glycogen Phosphorylase B"/>
    <property type="match status" value="2"/>
</dbReference>
<dbReference type="EMBL" id="SIRE01000029">
    <property type="protein sequence ID" value="TBL70844.1"/>
    <property type="molecule type" value="Genomic_DNA"/>
</dbReference>
<dbReference type="Pfam" id="PF00534">
    <property type="entry name" value="Glycos_transf_1"/>
    <property type="match status" value="1"/>
</dbReference>
<dbReference type="Pfam" id="PF13439">
    <property type="entry name" value="Glyco_transf_4"/>
    <property type="match status" value="1"/>
</dbReference>
<evidence type="ECO:0000313" key="5">
    <source>
        <dbReference type="EMBL" id="TBL70844.1"/>
    </source>
</evidence>
<sequence length="396" mass="45320">MRKVRSKPKVCIMTSVHQPYDIRIFYKQARSLAAAGYDVNLIAQKQENTEEEVDGVRFIPVPKSKNRVERISKTVWQVFSKAVKQKADIYHFHDPELLPAGIMLKLLGKKVIYDIHENVAEQIQNKQWVPCRRLISRMYRLLELTVCRLFPLVLAEASYDKLYPASWKKTVVQNFAELALFPERSSVAKQANSLVYIGGVTRLRGISVVLEALHLLKQQRIDFHFDCIGPAAGEYRNELERQCADYGLTKQVTFHGHMKAAEAYRIVQKSSIGLAVLQPDPNYFESFPTKMFEYMALRIPFITSNFPLYVKTVEATGSGVAVDPQNPAMLAQTIRYMLEHPMELKEMGEKGRAAVEATYNWSREESKLLQLYDDLLAGSVKSVNKVNKIKNLEESR</sequence>
<evidence type="ECO:0000259" key="4">
    <source>
        <dbReference type="Pfam" id="PF13439"/>
    </source>
</evidence>
<name>A0A4Q9DFR1_9BACL</name>
<dbReference type="PANTHER" id="PTHR12526">
    <property type="entry name" value="GLYCOSYLTRANSFERASE"/>
    <property type="match status" value="1"/>
</dbReference>
<dbReference type="GO" id="GO:0016757">
    <property type="term" value="F:glycosyltransferase activity"/>
    <property type="evidence" value="ECO:0007669"/>
    <property type="project" value="UniProtKB-KW"/>
</dbReference>
<feature type="domain" description="Glycosyl transferase family 1" evidence="3">
    <location>
        <begin position="187"/>
        <end position="352"/>
    </location>
</feature>
<dbReference type="SUPFAM" id="SSF53756">
    <property type="entry name" value="UDP-Glycosyltransferase/glycogen phosphorylase"/>
    <property type="match status" value="1"/>
</dbReference>
<proteinExistence type="predicted"/>
<organism evidence="5 6">
    <name type="scientific">Paenibacillus thalictri</name>
    <dbReference type="NCBI Taxonomy" id="2527873"/>
    <lineage>
        <taxon>Bacteria</taxon>
        <taxon>Bacillati</taxon>
        <taxon>Bacillota</taxon>
        <taxon>Bacilli</taxon>
        <taxon>Bacillales</taxon>
        <taxon>Paenibacillaceae</taxon>
        <taxon>Paenibacillus</taxon>
    </lineage>
</organism>
<keyword evidence="6" id="KW-1185">Reference proteome</keyword>
<gene>
    <name evidence="5" type="ORF">EYB31_31860</name>
</gene>
<evidence type="ECO:0000256" key="2">
    <source>
        <dbReference type="ARBA" id="ARBA00022679"/>
    </source>
</evidence>
<feature type="domain" description="Glycosyltransferase subfamily 4-like N-terminal" evidence="4">
    <location>
        <begin position="26"/>
        <end position="148"/>
    </location>
</feature>
<dbReference type="AlphaFoldDB" id="A0A4Q9DFR1"/>